<dbReference type="GO" id="GO:0000723">
    <property type="term" value="P:telomere maintenance"/>
    <property type="evidence" value="ECO:0007669"/>
    <property type="project" value="InterPro"/>
</dbReference>
<dbReference type="Pfam" id="PF21530">
    <property type="entry name" value="Pif1_2B_dom"/>
    <property type="match status" value="1"/>
</dbReference>
<protein>
    <recommendedName>
        <fullName evidence="1">ATP-dependent DNA helicase</fullName>
        <ecNumber evidence="1">5.6.2.3</ecNumber>
    </recommendedName>
</protein>
<organism evidence="5 6">
    <name type="scientific">Arctia plantaginis</name>
    <name type="common">Wood tiger moth</name>
    <name type="synonym">Phalaena plantaginis</name>
    <dbReference type="NCBI Taxonomy" id="874455"/>
    <lineage>
        <taxon>Eukaryota</taxon>
        <taxon>Metazoa</taxon>
        <taxon>Ecdysozoa</taxon>
        <taxon>Arthropoda</taxon>
        <taxon>Hexapoda</taxon>
        <taxon>Insecta</taxon>
        <taxon>Pterygota</taxon>
        <taxon>Neoptera</taxon>
        <taxon>Endopterygota</taxon>
        <taxon>Lepidoptera</taxon>
        <taxon>Glossata</taxon>
        <taxon>Ditrysia</taxon>
        <taxon>Noctuoidea</taxon>
        <taxon>Erebidae</taxon>
        <taxon>Arctiinae</taxon>
        <taxon>Arctia</taxon>
    </lineage>
</organism>
<dbReference type="GO" id="GO:0006281">
    <property type="term" value="P:DNA repair"/>
    <property type="evidence" value="ECO:0007669"/>
    <property type="project" value="UniProtKB-KW"/>
</dbReference>
<evidence type="ECO:0000313" key="5">
    <source>
        <dbReference type="EMBL" id="CAB3227233.1"/>
    </source>
</evidence>
<proteinExistence type="inferred from homology"/>
<keyword evidence="1" id="KW-0347">Helicase</keyword>
<keyword evidence="1" id="KW-0227">DNA damage</keyword>
<comment type="cofactor">
    <cofactor evidence="1">
        <name>Mg(2+)</name>
        <dbReference type="ChEBI" id="CHEBI:18420"/>
    </cofactor>
</comment>
<name>A0A8S0Z555_ARCPL</name>
<dbReference type="InterPro" id="IPR027417">
    <property type="entry name" value="P-loop_NTPase"/>
</dbReference>
<keyword evidence="1" id="KW-0378">Hydrolase</keyword>
<dbReference type="Gene3D" id="3.40.50.300">
    <property type="entry name" value="P-loop containing nucleotide triphosphate hydrolases"/>
    <property type="match status" value="1"/>
</dbReference>
<evidence type="ECO:0000256" key="1">
    <source>
        <dbReference type="RuleBase" id="RU363044"/>
    </source>
</evidence>
<dbReference type="PANTHER" id="PTHR10492:SF57">
    <property type="entry name" value="ATP-DEPENDENT DNA HELICASE"/>
    <property type="match status" value="1"/>
</dbReference>
<dbReference type="Proteomes" id="UP000494256">
    <property type="component" value="Unassembled WGS sequence"/>
</dbReference>
<comment type="similarity">
    <text evidence="1">Belongs to the helicase family.</text>
</comment>
<keyword evidence="1" id="KW-0547">Nucleotide-binding</keyword>
<dbReference type="GO" id="GO:0016787">
    <property type="term" value="F:hydrolase activity"/>
    <property type="evidence" value="ECO:0007669"/>
    <property type="project" value="UniProtKB-KW"/>
</dbReference>
<feature type="domain" description="DNA helicase Pif1-like DEAD-box helicase" evidence="2">
    <location>
        <begin position="614"/>
        <end position="826"/>
    </location>
</feature>
<dbReference type="Pfam" id="PF14214">
    <property type="entry name" value="Helitron_like_N"/>
    <property type="match status" value="1"/>
</dbReference>
<feature type="domain" description="DNA helicase Pif1-like 2B" evidence="4">
    <location>
        <begin position="916"/>
        <end position="959"/>
    </location>
</feature>
<sequence length="1068" mass="122139">MPDNNPKFLQIYFMGDCEERVTTRCLYNFIEQAEERAIAILLEIFLEDHNQLIQLIKRVSPRLQNDNYQIVIKADKVPLGEHAGRFNAPTVDEVAVIMVGDPVDKRSIKITRRDNTVSTISDLHRSYDALQYPLIFWQGQDEYHLNIKQYDPNTGDYRNNKVSSMNYYAHRIMVRQHQDNYILRYRQLFHQYIVDMYAKVESERLRFLRFNQAKLRSEEYIHLRDAVAGNIDGNLNPNDIGNAFILPSSYIGSPRNMQEYIQDAMTYVRHYGRPDLFITFTCNPNWEEIQTLLLPGQQAIHRHDLTAQWQKRGLPHAHILVWLKDRIRPEEIDQIISAKIPDPVSDQELFDIVTKHMIHGPCGAFNMTSPCMENGKCKKKFPKPHTNDTITDIDGYPMYRRRSSDLAIFETLVYGDVPRYFTWNKSSKKWEPRKQGKPHPSITGIFKAKTLGRLYTVHPKQRECFYLRLLLDACRELQLLEDDNHWDLTLADAALTSTPNNIRQLFAIILTTCYPSQAQTLWEKYKNCMTEDILHRIRQTNQCQNIDYTPEMYNEALVLIEDLCVLISNLPLNHYGMPSPNRPATDLVNTDLQRENQYDHGSLATIIMNSEPLLTAEQKIIYDRIMLAVAAEQGGFFFLDAPGGTGKTFLISLILAKIRSQQKIALAVASSGIAATLLDGGRTAHSTFKLPLDVHNKPDAICNIKKNSGIAAVLRKSSIIIWDECTMAHKYSLEALNRTMQDLNSNNKLFGGAILLLSGDFRQTLPVIPRSTFADEINACLKQSFLWRSVETLRLTINMRVQLQNDPSAQIFSEQLLDIGNGKIELQPNTQCIKLPDNFCTVVQDKNELIQSIFPDIQNNYLNHEWLSQRAILAAKNVDVDEINFQIQQLLPGDLMSFKSIDTVVDENESVNFPIEFLNSLDIPGMPPHNLRLKIGSPIILLRNLNPPQLCNGTRLVIKKITGNILEATILAGKFKGKVVLLPRIPMIPSDSTIPFKRLQFPIRLAFAMSINKSQGQTMSICGLDLENPCFSHGQLYVACSRVGKPSNLFVLAKDRLTKNIVHRLVLH</sequence>
<dbReference type="GO" id="GO:0006310">
    <property type="term" value="P:DNA recombination"/>
    <property type="evidence" value="ECO:0007669"/>
    <property type="project" value="UniProtKB-KW"/>
</dbReference>
<gene>
    <name evidence="5" type="ORF">APLA_LOCUS2890</name>
</gene>
<dbReference type="InterPro" id="IPR025476">
    <property type="entry name" value="Helitron_helicase-like"/>
</dbReference>
<evidence type="ECO:0000259" key="4">
    <source>
        <dbReference type="Pfam" id="PF21530"/>
    </source>
</evidence>
<accession>A0A8S0Z555</accession>
<dbReference type="EC" id="5.6.2.3" evidence="1"/>
<reference evidence="5 6" key="1">
    <citation type="submission" date="2020-04" db="EMBL/GenBank/DDBJ databases">
        <authorList>
            <person name="Wallbank WR R."/>
            <person name="Pardo Diaz C."/>
            <person name="Kozak K."/>
            <person name="Martin S."/>
            <person name="Jiggins C."/>
            <person name="Moest M."/>
            <person name="Warren A I."/>
            <person name="Byers J.R.P. K."/>
            <person name="Montejo-Kovacevich G."/>
            <person name="Yen C E."/>
        </authorList>
    </citation>
    <scope>NUCLEOTIDE SEQUENCE [LARGE SCALE GENOMIC DNA]</scope>
</reference>
<dbReference type="AlphaFoldDB" id="A0A8S0Z555"/>
<feature type="domain" description="Helitron helicase-like" evidence="3">
    <location>
        <begin position="167"/>
        <end position="309"/>
    </location>
</feature>
<evidence type="ECO:0000259" key="3">
    <source>
        <dbReference type="Pfam" id="PF14214"/>
    </source>
</evidence>
<keyword evidence="1" id="KW-0067">ATP-binding</keyword>
<keyword evidence="1" id="KW-0234">DNA repair</keyword>
<dbReference type="GO" id="GO:0043139">
    <property type="term" value="F:5'-3' DNA helicase activity"/>
    <property type="evidence" value="ECO:0007669"/>
    <property type="project" value="UniProtKB-EC"/>
</dbReference>
<dbReference type="EMBL" id="CADEBD010000276">
    <property type="protein sequence ID" value="CAB3227233.1"/>
    <property type="molecule type" value="Genomic_DNA"/>
</dbReference>
<dbReference type="GO" id="GO:0005524">
    <property type="term" value="F:ATP binding"/>
    <property type="evidence" value="ECO:0007669"/>
    <property type="project" value="UniProtKB-KW"/>
</dbReference>
<keyword evidence="1" id="KW-0233">DNA recombination</keyword>
<dbReference type="InterPro" id="IPR049163">
    <property type="entry name" value="Pif1-like_2B_dom"/>
</dbReference>
<dbReference type="Pfam" id="PF05970">
    <property type="entry name" value="PIF1"/>
    <property type="match status" value="1"/>
</dbReference>
<evidence type="ECO:0000313" key="6">
    <source>
        <dbReference type="Proteomes" id="UP000494256"/>
    </source>
</evidence>
<dbReference type="SUPFAM" id="SSF52540">
    <property type="entry name" value="P-loop containing nucleoside triphosphate hydrolases"/>
    <property type="match status" value="2"/>
</dbReference>
<dbReference type="PANTHER" id="PTHR10492">
    <property type="match status" value="1"/>
</dbReference>
<comment type="caution">
    <text evidence="5">The sequence shown here is derived from an EMBL/GenBank/DDBJ whole genome shotgun (WGS) entry which is preliminary data.</text>
</comment>
<evidence type="ECO:0000259" key="2">
    <source>
        <dbReference type="Pfam" id="PF05970"/>
    </source>
</evidence>
<dbReference type="InterPro" id="IPR010285">
    <property type="entry name" value="DNA_helicase_pif1-like_DEAD"/>
</dbReference>
<comment type="catalytic activity">
    <reaction evidence="1">
        <text>ATP + H2O = ADP + phosphate + H(+)</text>
        <dbReference type="Rhea" id="RHEA:13065"/>
        <dbReference type="ChEBI" id="CHEBI:15377"/>
        <dbReference type="ChEBI" id="CHEBI:15378"/>
        <dbReference type="ChEBI" id="CHEBI:30616"/>
        <dbReference type="ChEBI" id="CHEBI:43474"/>
        <dbReference type="ChEBI" id="CHEBI:456216"/>
        <dbReference type="EC" id="5.6.2.3"/>
    </reaction>
</comment>